<dbReference type="InterPro" id="IPR037185">
    <property type="entry name" value="EmrE-like"/>
</dbReference>
<feature type="compositionally biased region" description="Basic residues" evidence="1">
    <location>
        <begin position="310"/>
        <end position="321"/>
    </location>
</feature>
<feature type="transmembrane region" description="Helical" evidence="2">
    <location>
        <begin position="210"/>
        <end position="231"/>
    </location>
</feature>
<feature type="domain" description="EamA" evidence="3">
    <location>
        <begin position="11"/>
        <end position="142"/>
    </location>
</feature>
<dbReference type="Proteomes" id="UP001528040">
    <property type="component" value="Unassembled WGS sequence"/>
</dbReference>
<dbReference type="PANTHER" id="PTHR22911:SF135">
    <property type="entry name" value="BLR4310 PROTEIN"/>
    <property type="match status" value="1"/>
</dbReference>
<protein>
    <submittedName>
        <fullName evidence="4">DMT family transporter</fullName>
    </submittedName>
</protein>
<dbReference type="SUPFAM" id="SSF103481">
    <property type="entry name" value="Multidrug resistance efflux transporter EmrE"/>
    <property type="match status" value="2"/>
</dbReference>
<feature type="transmembrane region" description="Helical" evidence="2">
    <location>
        <begin position="12"/>
        <end position="32"/>
    </location>
</feature>
<feature type="transmembrane region" description="Helical" evidence="2">
    <location>
        <begin position="151"/>
        <end position="170"/>
    </location>
</feature>
<evidence type="ECO:0000256" key="2">
    <source>
        <dbReference type="SAM" id="Phobius"/>
    </source>
</evidence>
<evidence type="ECO:0000259" key="3">
    <source>
        <dbReference type="Pfam" id="PF00892"/>
    </source>
</evidence>
<feature type="transmembrane region" description="Helical" evidence="2">
    <location>
        <begin position="100"/>
        <end position="120"/>
    </location>
</feature>
<keyword evidence="5" id="KW-1185">Reference proteome</keyword>
<evidence type="ECO:0000256" key="1">
    <source>
        <dbReference type="SAM" id="MobiDB-lite"/>
    </source>
</evidence>
<gene>
    <name evidence="4" type="ORF">O2N63_13195</name>
</gene>
<feature type="domain" description="EamA" evidence="3">
    <location>
        <begin position="151"/>
        <end position="281"/>
    </location>
</feature>
<keyword evidence="2" id="KW-0812">Transmembrane</keyword>
<proteinExistence type="predicted"/>
<reference evidence="4 5" key="1">
    <citation type="submission" date="2023-01" db="EMBL/GenBank/DDBJ databases">
        <authorList>
            <person name="Yoon J.-W."/>
        </authorList>
    </citation>
    <scope>NUCLEOTIDE SEQUENCE [LARGE SCALE GENOMIC DNA]</scope>
    <source>
        <strain evidence="4 5">KMU-50</strain>
    </source>
</reference>
<feature type="region of interest" description="Disordered" evidence="1">
    <location>
        <begin position="301"/>
        <end position="321"/>
    </location>
</feature>
<organism evidence="4 5">
    <name type="scientific">Aliiroseovarius salicola</name>
    <dbReference type="NCBI Taxonomy" id="3009082"/>
    <lineage>
        <taxon>Bacteria</taxon>
        <taxon>Pseudomonadati</taxon>
        <taxon>Pseudomonadota</taxon>
        <taxon>Alphaproteobacteria</taxon>
        <taxon>Rhodobacterales</taxon>
        <taxon>Paracoccaceae</taxon>
        <taxon>Aliiroseovarius</taxon>
    </lineage>
</organism>
<feature type="transmembrane region" description="Helical" evidence="2">
    <location>
        <begin position="264"/>
        <end position="282"/>
    </location>
</feature>
<feature type="transmembrane region" description="Helical" evidence="2">
    <location>
        <begin position="238"/>
        <end position="258"/>
    </location>
</feature>
<comment type="caution">
    <text evidence="4">The sequence shown here is derived from an EMBL/GenBank/DDBJ whole genome shotgun (WGS) entry which is preliminary data.</text>
</comment>
<keyword evidence="2" id="KW-1133">Transmembrane helix</keyword>
<dbReference type="InterPro" id="IPR000620">
    <property type="entry name" value="EamA_dom"/>
</dbReference>
<accession>A0ABT4W3E6</accession>
<dbReference type="EMBL" id="JAQIIO010000007">
    <property type="protein sequence ID" value="MDA5095039.1"/>
    <property type="molecule type" value="Genomic_DNA"/>
</dbReference>
<feature type="transmembrane region" description="Helical" evidence="2">
    <location>
        <begin position="127"/>
        <end position="145"/>
    </location>
</feature>
<dbReference type="RefSeq" id="WP_271054747.1">
    <property type="nucleotide sequence ID" value="NZ_JAQIIO010000007.1"/>
</dbReference>
<name>A0ABT4W3E6_9RHOB</name>
<evidence type="ECO:0000313" key="5">
    <source>
        <dbReference type="Proteomes" id="UP001528040"/>
    </source>
</evidence>
<evidence type="ECO:0000313" key="4">
    <source>
        <dbReference type="EMBL" id="MDA5095039.1"/>
    </source>
</evidence>
<keyword evidence="2" id="KW-0472">Membrane</keyword>
<dbReference type="Gene3D" id="1.10.3730.20">
    <property type="match status" value="1"/>
</dbReference>
<feature type="transmembrane region" description="Helical" evidence="2">
    <location>
        <begin position="182"/>
        <end position="204"/>
    </location>
</feature>
<dbReference type="PANTHER" id="PTHR22911">
    <property type="entry name" value="ACYL-MALONYL CONDENSING ENZYME-RELATED"/>
    <property type="match status" value="1"/>
</dbReference>
<dbReference type="Pfam" id="PF00892">
    <property type="entry name" value="EamA"/>
    <property type="match status" value="2"/>
</dbReference>
<feature type="transmembrane region" description="Helical" evidence="2">
    <location>
        <begin position="71"/>
        <end position="94"/>
    </location>
</feature>
<sequence>MPDTQRTPLGGLGYAFAGFAIFAIHDAVIKALGMSYSVFQIIFFAMLFAFVPMAVVMLADRQVDNFRPNHPWLILLRAATSVIAMASAFYAFTVLPLAEVYALLFATPLVITALSALLLGEPVRAQRWAAVLVGLVGVIVVLRPGVTVISLGHIAALTAAFMSSLGSIIMRKIGGEERTAVMILYPMLSSILFMGAALPFVYVPMELTDLGMAASVGLMSVIAQFCLIAAYRAAPAAVVAPTQYSQILWATVFGALFFAEFPDIWVGIGASIVITSGVFIVWRESRPQVSERNPILRNPNMRYDAGVSPKPKHRRPVEKAK</sequence>
<feature type="transmembrane region" description="Helical" evidence="2">
    <location>
        <begin position="38"/>
        <end position="59"/>
    </location>
</feature>